<keyword evidence="6 8" id="KW-1133">Transmembrane helix</keyword>
<evidence type="ECO:0000256" key="6">
    <source>
        <dbReference type="ARBA" id="ARBA00022989"/>
    </source>
</evidence>
<dbReference type="GO" id="GO:0005385">
    <property type="term" value="F:zinc ion transmembrane transporter activity"/>
    <property type="evidence" value="ECO:0007669"/>
    <property type="project" value="TreeGrafter"/>
</dbReference>
<dbReference type="EMBL" id="FXBJ01000002">
    <property type="protein sequence ID" value="SMH29243.1"/>
    <property type="molecule type" value="Genomic_DNA"/>
</dbReference>
<dbReference type="STRING" id="1073423.SAMN04488700_1040"/>
<reference evidence="9 10" key="1">
    <citation type="submission" date="2017-04" db="EMBL/GenBank/DDBJ databases">
        <authorList>
            <person name="Afonso C.L."/>
            <person name="Miller P.J."/>
            <person name="Scott M.A."/>
            <person name="Spackman E."/>
            <person name="Goraichik I."/>
            <person name="Dimitrov K.M."/>
            <person name="Suarez D.L."/>
            <person name="Swayne D.E."/>
        </authorList>
    </citation>
    <scope>NUCLEOTIDE SEQUENCE [LARGE SCALE GENOMIC DNA]</scope>
    <source>
        <strain evidence="9 10">LMG26642</strain>
    </source>
</reference>
<evidence type="ECO:0000256" key="8">
    <source>
        <dbReference type="SAM" id="Phobius"/>
    </source>
</evidence>
<gene>
    <name evidence="9" type="ORF">SAMN04488700_1040</name>
</gene>
<dbReference type="AlphaFoldDB" id="A0A1X7MWN0"/>
<feature type="transmembrane region" description="Helical" evidence="8">
    <location>
        <begin position="49"/>
        <end position="70"/>
    </location>
</feature>
<evidence type="ECO:0000256" key="2">
    <source>
        <dbReference type="ARBA" id="ARBA00006939"/>
    </source>
</evidence>
<comment type="subcellular location">
    <subcellularLocation>
        <location evidence="1">Cell membrane</location>
        <topology evidence="1">Multi-pass membrane protein</topology>
    </subcellularLocation>
</comment>
<feature type="transmembrane region" description="Helical" evidence="8">
    <location>
        <begin position="12"/>
        <end position="37"/>
    </location>
</feature>
<evidence type="ECO:0000256" key="3">
    <source>
        <dbReference type="ARBA" id="ARBA00022475"/>
    </source>
</evidence>
<keyword evidence="4 8" id="KW-0812">Transmembrane</keyword>
<evidence type="ECO:0000256" key="4">
    <source>
        <dbReference type="ARBA" id="ARBA00022692"/>
    </source>
</evidence>
<keyword evidence="7 8" id="KW-0472">Membrane</keyword>
<dbReference type="GO" id="GO:0005886">
    <property type="term" value="C:plasma membrane"/>
    <property type="evidence" value="ECO:0007669"/>
    <property type="project" value="UniProtKB-SubCell"/>
</dbReference>
<dbReference type="InterPro" id="IPR003689">
    <property type="entry name" value="ZIP"/>
</dbReference>
<proteinExistence type="inferred from homology"/>
<evidence type="ECO:0000256" key="7">
    <source>
        <dbReference type="ARBA" id="ARBA00023136"/>
    </source>
</evidence>
<name>A0A1X7MWN0_9LACT</name>
<dbReference type="PANTHER" id="PTHR11040">
    <property type="entry name" value="ZINC/IRON TRANSPORTER"/>
    <property type="match status" value="1"/>
</dbReference>
<keyword evidence="10" id="KW-1185">Reference proteome</keyword>
<keyword evidence="5" id="KW-0862">Zinc</keyword>
<sequence>MNITDTFISFHPVLQALIAGLFTWGCTIVGSSFVFLFKTVNRKFLDTMNGFAAGVMIAASFWSLLAPSISFAEQNDYGSWSWFPAAIGFLVGGLFLRLIDVIIPHLHLNEPIENSEGPKTKASKNLLLFLAITIHNIPEGLSVGVAFGAAAIGAANGDAFMSAVGLALGIGIQNIPEGSALSMPIRAAGSSRWRAFNIGQLSAIVEPIAAVIGAITVISITALLPYALSFAAGAMIFVTVEELIPESQTNGNKDSATLALMVGFVIMMILDVALG</sequence>
<protein>
    <submittedName>
        <fullName evidence="9">Zinc transporter, ZIP family</fullName>
    </submittedName>
</protein>
<accession>A0A1X7MWN0</accession>
<feature type="transmembrane region" description="Helical" evidence="8">
    <location>
        <begin position="82"/>
        <end position="106"/>
    </location>
</feature>
<evidence type="ECO:0000256" key="1">
    <source>
        <dbReference type="ARBA" id="ARBA00004651"/>
    </source>
</evidence>
<evidence type="ECO:0000313" key="10">
    <source>
        <dbReference type="Proteomes" id="UP000193435"/>
    </source>
</evidence>
<evidence type="ECO:0000313" key="9">
    <source>
        <dbReference type="EMBL" id="SMH29243.1"/>
    </source>
</evidence>
<keyword evidence="3" id="KW-1003">Cell membrane</keyword>
<organism evidence="9 10">
    <name type="scientific">Carnobacterium iners</name>
    <dbReference type="NCBI Taxonomy" id="1073423"/>
    <lineage>
        <taxon>Bacteria</taxon>
        <taxon>Bacillati</taxon>
        <taxon>Bacillota</taxon>
        <taxon>Bacilli</taxon>
        <taxon>Lactobacillales</taxon>
        <taxon>Carnobacteriaceae</taxon>
        <taxon>Carnobacterium</taxon>
    </lineage>
</organism>
<feature type="transmembrane region" description="Helical" evidence="8">
    <location>
        <begin position="196"/>
        <end position="220"/>
    </location>
</feature>
<feature type="transmembrane region" description="Helical" evidence="8">
    <location>
        <begin position="256"/>
        <end position="274"/>
    </location>
</feature>
<dbReference type="Proteomes" id="UP000193435">
    <property type="component" value="Unassembled WGS sequence"/>
</dbReference>
<evidence type="ECO:0000256" key="5">
    <source>
        <dbReference type="ARBA" id="ARBA00022833"/>
    </source>
</evidence>
<feature type="transmembrane region" description="Helical" evidence="8">
    <location>
        <begin position="159"/>
        <end position="175"/>
    </location>
</feature>
<dbReference type="PANTHER" id="PTHR11040:SF211">
    <property type="entry name" value="ZINC TRANSPORTER ZIP11"/>
    <property type="match status" value="1"/>
</dbReference>
<dbReference type="Pfam" id="PF02535">
    <property type="entry name" value="Zip"/>
    <property type="match status" value="1"/>
</dbReference>
<comment type="similarity">
    <text evidence="2">Belongs to the ZIP transporter (TC 2.A.5) family.</text>
</comment>
<feature type="transmembrane region" description="Helical" evidence="8">
    <location>
        <begin position="126"/>
        <end position="153"/>
    </location>
</feature>